<protein>
    <submittedName>
        <fullName evidence="2">Uncharacterized protein</fullName>
    </submittedName>
</protein>
<dbReference type="EMBL" id="JACEIK010002681">
    <property type="protein sequence ID" value="MCD9638375.1"/>
    <property type="molecule type" value="Genomic_DNA"/>
</dbReference>
<organism evidence="2 3">
    <name type="scientific">Datura stramonium</name>
    <name type="common">Jimsonweed</name>
    <name type="synonym">Common thornapple</name>
    <dbReference type="NCBI Taxonomy" id="4076"/>
    <lineage>
        <taxon>Eukaryota</taxon>
        <taxon>Viridiplantae</taxon>
        <taxon>Streptophyta</taxon>
        <taxon>Embryophyta</taxon>
        <taxon>Tracheophyta</taxon>
        <taxon>Spermatophyta</taxon>
        <taxon>Magnoliopsida</taxon>
        <taxon>eudicotyledons</taxon>
        <taxon>Gunneridae</taxon>
        <taxon>Pentapetalae</taxon>
        <taxon>asterids</taxon>
        <taxon>lamiids</taxon>
        <taxon>Solanales</taxon>
        <taxon>Solanaceae</taxon>
        <taxon>Solanoideae</taxon>
        <taxon>Datureae</taxon>
        <taxon>Datura</taxon>
    </lineage>
</organism>
<keyword evidence="3" id="KW-1185">Reference proteome</keyword>
<feature type="non-terminal residue" evidence="2">
    <location>
        <position position="259"/>
    </location>
</feature>
<accession>A0ABS8UU66</accession>
<sequence>MGIQRNLVQLLIKRLNKVMVKILSSSSANGDGPDPITPDGDGPAPASANIYDPDRAAADSDGPNLGLVGSDFIDEKGTNYSIDDSVDSEGGLVGYDDENYGKISLDGRLGGDDPYYPSLHDDSFEIYEEECCDEDEDVESGRINVARRTNVRRERSNVLKDIMGDHIVEFGRILDYKNELLRTNPESTCVVKLGEPNAFGKPDDSELGDGGDITLITDMQKYLLLVKEEGAGEAQAHTKGQKVVGMGVFQAENAFKALN</sequence>
<gene>
    <name evidence="2" type="ORF">HAX54_022314</name>
</gene>
<evidence type="ECO:0000313" key="3">
    <source>
        <dbReference type="Proteomes" id="UP000823775"/>
    </source>
</evidence>
<comment type="caution">
    <text evidence="2">The sequence shown here is derived from an EMBL/GenBank/DDBJ whole genome shotgun (WGS) entry which is preliminary data.</text>
</comment>
<evidence type="ECO:0000313" key="2">
    <source>
        <dbReference type="EMBL" id="MCD9638375.1"/>
    </source>
</evidence>
<reference evidence="2 3" key="1">
    <citation type="journal article" date="2021" name="BMC Genomics">
        <title>Datura genome reveals duplications of psychoactive alkaloid biosynthetic genes and high mutation rate following tissue culture.</title>
        <authorList>
            <person name="Rajewski A."/>
            <person name="Carter-House D."/>
            <person name="Stajich J."/>
            <person name="Litt A."/>
        </authorList>
    </citation>
    <scope>NUCLEOTIDE SEQUENCE [LARGE SCALE GENOMIC DNA]</scope>
    <source>
        <strain evidence="2">AR-01</strain>
    </source>
</reference>
<name>A0ABS8UU66_DATST</name>
<feature type="region of interest" description="Disordered" evidence="1">
    <location>
        <begin position="26"/>
        <end position="63"/>
    </location>
</feature>
<proteinExistence type="predicted"/>
<feature type="compositionally biased region" description="Low complexity" evidence="1">
    <location>
        <begin position="30"/>
        <end position="43"/>
    </location>
</feature>
<evidence type="ECO:0000256" key="1">
    <source>
        <dbReference type="SAM" id="MobiDB-lite"/>
    </source>
</evidence>
<dbReference type="Proteomes" id="UP000823775">
    <property type="component" value="Unassembled WGS sequence"/>
</dbReference>